<organism evidence="2 3">
    <name type="scientific">Paenibacillus solanacearum</name>
    <dbReference type="NCBI Taxonomy" id="2048548"/>
    <lineage>
        <taxon>Bacteria</taxon>
        <taxon>Bacillati</taxon>
        <taxon>Bacillota</taxon>
        <taxon>Bacilli</taxon>
        <taxon>Bacillales</taxon>
        <taxon>Paenibacillaceae</taxon>
        <taxon>Paenibacillus</taxon>
    </lineage>
</organism>
<evidence type="ECO:0000313" key="3">
    <source>
        <dbReference type="Proteomes" id="UP000693672"/>
    </source>
</evidence>
<keyword evidence="1" id="KW-1133">Transmembrane helix</keyword>
<name>A0A916NRF9_9BACL</name>
<evidence type="ECO:0000256" key="1">
    <source>
        <dbReference type="SAM" id="Phobius"/>
    </source>
</evidence>
<evidence type="ECO:0000313" key="2">
    <source>
        <dbReference type="EMBL" id="CAG7641925.1"/>
    </source>
</evidence>
<reference evidence="2" key="1">
    <citation type="submission" date="2021-06" db="EMBL/GenBank/DDBJ databases">
        <authorList>
            <person name="Criscuolo A."/>
        </authorList>
    </citation>
    <scope>NUCLEOTIDE SEQUENCE</scope>
    <source>
        <strain evidence="2">CIP111600</strain>
    </source>
</reference>
<protein>
    <submittedName>
        <fullName evidence="2">Uncharacterized protein</fullName>
    </submittedName>
</protein>
<gene>
    <name evidence="2" type="ORF">PAESOLCIP111_04284</name>
</gene>
<sequence length="73" mass="7872">MTNHDPDLFRREALDSLKPSTARYAGLRPVPARLTLAFWLLLVGCTIAGLAGWQFVSLLLEGLFGTTGGRANG</sequence>
<dbReference type="EMBL" id="CAJVAS010000022">
    <property type="protein sequence ID" value="CAG7641925.1"/>
    <property type="molecule type" value="Genomic_DNA"/>
</dbReference>
<comment type="caution">
    <text evidence="2">The sequence shown here is derived from an EMBL/GenBank/DDBJ whole genome shotgun (WGS) entry which is preliminary data.</text>
</comment>
<dbReference type="Proteomes" id="UP000693672">
    <property type="component" value="Unassembled WGS sequence"/>
</dbReference>
<accession>A0A916NRF9</accession>
<keyword evidence="3" id="KW-1185">Reference proteome</keyword>
<dbReference type="AlphaFoldDB" id="A0A916NRF9"/>
<dbReference type="RefSeq" id="WP_218094009.1">
    <property type="nucleotide sequence ID" value="NZ_CAJVAS010000022.1"/>
</dbReference>
<feature type="transmembrane region" description="Helical" evidence="1">
    <location>
        <begin position="36"/>
        <end position="60"/>
    </location>
</feature>
<keyword evidence="1" id="KW-0472">Membrane</keyword>
<keyword evidence="1" id="KW-0812">Transmembrane</keyword>
<proteinExistence type="predicted"/>